<dbReference type="EMBL" id="MSCP01000001">
    <property type="protein sequence ID" value="PQJ93678.1"/>
    <property type="molecule type" value="Genomic_DNA"/>
</dbReference>
<dbReference type="Proteomes" id="UP000239273">
    <property type="component" value="Unassembled WGS sequence"/>
</dbReference>
<keyword evidence="1" id="KW-0472">Membrane</keyword>
<evidence type="ECO:0000313" key="2">
    <source>
        <dbReference type="EMBL" id="GLR74215.1"/>
    </source>
</evidence>
<dbReference type="EMBL" id="BSOU01000003">
    <property type="protein sequence ID" value="GLR74215.1"/>
    <property type="molecule type" value="Genomic_DNA"/>
</dbReference>
<evidence type="ECO:0000313" key="4">
    <source>
        <dbReference type="Proteomes" id="UP000239273"/>
    </source>
</evidence>
<keyword evidence="1" id="KW-1133">Transmembrane helix</keyword>
<dbReference type="Proteomes" id="UP001156660">
    <property type="component" value="Unassembled WGS sequence"/>
</dbReference>
<sequence length="117" mass="13315">MKNILFSFEGRINRKQFWLGTLFMLVQTLILFVLLSMTFDLETNAPSAAGFVVILIALVLNLWESCALYIKRFHDRNKSGWWMLISLVPFIGGLWLLIECGCLSGNEGDNKFGPEPN</sequence>
<protein>
    <submittedName>
        <fullName evidence="2">DUF805 domain-containing protein</fullName>
    </submittedName>
</protein>
<keyword evidence="5" id="KW-1185">Reference proteome</keyword>
<reference evidence="2" key="4">
    <citation type="submission" date="2023-01" db="EMBL/GenBank/DDBJ databases">
        <title>Draft genome sequence of Aliivibrio sifiae strain NBRC 105001.</title>
        <authorList>
            <person name="Sun Q."/>
            <person name="Mori K."/>
        </authorList>
    </citation>
    <scope>NUCLEOTIDE SEQUENCE</scope>
    <source>
        <strain evidence="2">NBRC 105001</strain>
    </source>
</reference>
<dbReference type="OrthoDB" id="9812349at2"/>
<reference evidence="3 4" key="2">
    <citation type="submission" date="2016-12" db="EMBL/GenBank/DDBJ databases">
        <title>Diversity of luminous bacteria.</title>
        <authorList>
            <person name="Yoshizawa S."/>
            <person name="Kogure K."/>
        </authorList>
    </citation>
    <scope>NUCLEOTIDE SEQUENCE [LARGE SCALE GENOMIC DNA]</scope>
    <source>
        <strain evidence="3 4">NBRC 105001</strain>
    </source>
</reference>
<evidence type="ECO:0000313" key="3">
    <source>
        <dbReference type="EMBL" id="PQJ93678.1"/>
    </source>
</evidence>
<dbReference type="GO" id="GO:0005886">
    <property type="term" value="C:plasma membrane"/>
    <property type="evidence" value="ECO:0007669"/>
    <property type="project" value="TreeGrafter"/>
</dbReference>
<dbReference type="RefSeq" id="WP_060990744.1">
    <property type="nucleotide sequence ID" value="NZ_BSOU01000003.1"/>
</dbReference>
<organism evidence="3 4">
    <name type="scientific">Aliivibrio sifiae</name>
    <dbReference type="NCBI Taxonomy" id="566293"/>
    <lineage>
        <taxon>Bacteria</taxon>
        <taxon>Pseudomonadati</taxon>
        <taxon>Pseudomonadota</taxon>
        <taxon>Gammaproteobacteria</taxon>
        <taxon>Vibrionales</taxon>
        <taxon>Vibrionaceae</taxon>
        <taxon>Aliivibrio</taxon>
    </lineage>
</organism>
<accession>A0A2S7XJM2</accession>
<evidence type="ECO:0000313" key="5">
    <source>
        <dbReference type="Proteomes" id="UP001156660"/>
    </source>
</evidence>
<dbReference type="PANTHER" id="PTHR34980:SF3">
    <property type="entry name" value="BLR8105 PROTEIN"/>
    <property type="match status" value="1"/>
</dbReference>
<reference evidence="2" key="1">
    <citation type="journal article" date="2014" name="Int. J. Syst. Evol. Microbiol.">
        <title>Complete genome of a new Firmicutes species belonging to the dominant human colonic microbiota ('Ruminococcus bicirculans') reveals two chromosomes and a selective capacity to utilize plant glucans.</title>
        <authorList>
            <consortium name="NISC Comparative Sequencing Program"/>
            <person name="Wegmann U."/>
            <person name="Louis P."/>
            <person name="Goesmann A."/>
            <person name="Henrissat B."/>
            <person name="Duncan S.H."/>
            <person name="Flint H.J."/>
        </authorList>
    </citation>
    <scope>NUCLEOTIDE SEQUENCE</scope>
    <source>
        <strain evidence="2">NBRC 105001</strain>
    </source>
</reference>
<feature type="transmembrane region" description="Helical" evidence="1">
    <location>
        <begin position="81"/>
        <end position="98"/>
    </location>
</feature>
<feature type="transmembrane region" description="Helical" evidence="1">
    <location>
        <begin position="17"/>
        <end position="36"/>
    </location>
</feature>
<dbReference type="AlphaFoldDB" id="A0A2S7XJM2"/>
<gene>
    <name evidence="3" type="ORF">BTO23_06200</name>
    <name evidence="2" type="ORF">GCM10007855_10890</name>
</gene>
<comment type="caution">
    <text evidence="3">The sequence shown here is derived from an EMBL/GenBank/DDBJ whole genome shotgun (WGS) entry which is preliminary data.</text>
</comment>
<proteinExistence type="predicted"/>
<dbReference type="Pfam" id="PF05656">
    <property type="entry name" value="DUF805"/>
    <property type="match status" value="1"/>
</dbReference>
<dbReference type="InterPro" id="IPR008523">
    <property type="entry name" value="DUF805"/>
</dbReference>
<name>A0A2S7XJM2_9GAMM</name>
<feature type="transmembrane region" description="Helical" evidence="1">
    <location>
        <begin position="48"/>
        <end position="69"/>
    </location>
</feature>
<keyword evidence="1" id="KW-0812">Transmembrane</keyword>
<reference evidence="5" key="3">
    <citation type="journal article" date="2019" name="Int. J. Syst. Evol. Microbiol.">
        <title>The Global Catalogue of Microorganisms (GCM) 10K type strain sequencing project: providing services to taxonomists for standard genome sequencing and annotation.</title>
        <authorList>
            <consortium name="The Broad Institute Genomics Platform"/>
            <consortium name="The Broad Institute Genome Sequencing Center for Infectious Disease"/>
            <person name="Wu L."/>
            <person name="Ma J."/>
        </authorList>
    </citation>
    <scope>NUCLEOTIDE SEQUENCE [LARGE SCALE GENOMIC DNA]</scope>
    <source>
        <strain evidence="5">NBRC 105001</strain>
    </source>
</reference>
<evidence type="ECO:0000256" key="1">
    <source>
        <dbReference type="SAM" id="Phobius"/>
    </source>
</evidence>
<dbReference type="PANTHER" id="PTHR34980">
    <property type="entry name" value="INNER MEMBRANE PROTEIN-RELATED-RELATED"/>
    <property type="match status" value="1"/>
</dbReference>